<dbReference type="GO" id="GO:0003677">
    <property type="term" value="F:DNA binding"/>
    <property type="evidence" value="ECO:0007669"/>
    <property type="project" value="InterPro"/>
</dbReference>
<dbReference type="GO" id="GO:0006313">
    <property type="term" value="P:DNA transposition"/>
    <property type="evidence" value="ECO:0007669"/>
    <property type="project" value="InterPro"/>
</dbReference>
<dbReference type="InterPro" id="IPR047655">
    <property type="entry name" value="Transpos_IS630-like"/>
</dbReference>
<dbReference type="GO" id="GO:0015074">
    <property type="term" value="P:DNA integration"/>
    <property type="evidence" value="ECO:0007669"/>
    <property type="project" value="InterPro"/>
</dbReference>
<dbReference type="Proteomes" id="UP000261420">
    <property type="component" value="Unplaced"/>
</dbReference>
<dbReference type="GeneTree" id="ENSGT01150000286914"/>
<dbReference type="AlphaFoldDB" id="A0A3B4T557"/>
<dbReference type="Gene3D" id="3.30.420.10">
    <property type="entry name" value="Ribonuclease H-like superfamily/Ribonuclease H"/>
    <property type="match status" value="1"/>
</dbReference>
<dbReference type="Pfam" id="PF13358">
    <property type="entry name" value="DDE_3"/>
    <property type="match status" value="1"/>
</dbReference>
<dbReference type="InterPro" id="IPR052338">
    <property type="entry name" value="Transposase_5"/>
</dbReference>
<dbReference type="Pfam" id="PF01498">
    <property type="entry name" value="HTH_Tnp_Tc3_2"/>
    <property type="match status" value="1"/>
</dbReference>
<keyword evidence="5" id="KW-1185">Reference proteome</keyword>
<dbReference type="InterPro" id="IPR009057">
    <property type="entry name" value="Homeodomain-like_sf"/>
</dbReference>
<dbReference type="OMA" id="TREETHH"/>
<dbReference type="Gene3D" id="1.10.10.10">
    <property type="entry name" value="Winged helix-like DNA-binding domain superfamily/Winged helix DNA-binding domain"/>
    <property type="match status" value="1"/>
</dbReference>
<sequence length="327" mass="37193">MKTRELSMGEKQAILKLRKEGKSIRAIGQTLGIASTTIWNVLKKKETTSVLSNRRRTGRPRKTTVVDDRNTVRAVKKNPKTSLSHITNDLHSAGVKVSQSTVRRRLREQKYRGHTTRCKPLISSKNRKARLKFAKKYRDEPQKFWNTILWTDETKINLYQSDGKAKVWRKKGTAYDPKHTSSSVKHGGGNVMAWACMATSGTGSLIFIDDVTDDCSSRMNSEVYRNILSANLWKNASKLFGRNFIMQQDNDPKHTANKTKDFIRGKKWKVLDWPSQSPDLNPIEHELKEAAVKACNSITNEECNSLVMSMGRRLEAVIASKGYSTKY</sequence>
<reference evidence="4" key="1">
    <citation type="submission" date="2025-08" db="UniProtKB">
        <authorList>
            <consortium name="Ensembl"/>
        </authorList>
    </citation>
    <scope>IDENTIFICATION</scope>
</reference>
<dbReference type="Pfam" id="PF13936">
    <property type="entry name" value="HTH_38"/>
    <property type="match status" value="1"/>
</dbReference>
<name>A0A3B4T557_SERDU</name>
<evidence type="ECO:0000259" key="3">
    <source>
        <dbReference type="Pfam" id="PF13936"/>
    </source>
</evidence>
<dbReference type="PANTHER" id="PTHR23022:SF135">
    <property type="entry name" value="SI:DKEY-77F5.3"/>
    <property type="match status" value="1"/>
</dbReference>
<dbReference type="InterPro" id="IPR036397">
    <property type="entry name" value="RNaseH_sf"/>
</dbReference>
<feature type="domain" description="Tc1-like transposase DDE" evidence="2">
    <location>
        <begin position="148"/>
        <end position="289"/>
    </location>
</feature>
<dbReference type="NCBIfam" id="NF033545">
    <property type="entry name" value="transpos_IS630"/>
    <property type="match status" value="1"/>
</dbReference>
<evidence type="ECO:0008006" key="6">
    <source>
        <dbReference type="Google" id="ProtNLM"/>
    </source>
</evidence>
<dbReference type="PANTHER" id="PTHR23022">
    <property type="entry name" value="TRANSPOSABLE ELEMENT-RELATED"/>
    <property type="match status" value="1"/>
</dbReference>
<evidence type="ECO:0000259" key="1">
    <source>
        <dbReference type="Pfam" id="PF01498"/>
    </source>
</evidence>
<feature type="domain" description="Transposase IS30-like HTH" evidence="3">
    <location>
        <begin position="2"/>
        <end position="44"/>
    </location>
</feature>
<evidence type="ECO:0000259" key="2">
    <source>
        <dbReference type="Pfam" id="PF13358"/>
    </source>
</evidence>
<evidence type="ECO:0000313" key="4">
    <source>
        <dbReference type="Ensembl" id="ENSSDUP00000001184.1"/>
    </source>
</evidence>
<proteinExistence type="predicted"/>
<feature type="domain" description="Transposase Tc1-like" evidence="1">
    <location>
        <begin position="68"/>
        <end position="139"/>
    </location>
</feature>
<organism evidence="4 5">
    <name type="scientific">Seriola dumerili</name>
    <name type="common">Greater amberjack</name>
    <name type="synonym">Caranx dumerili</name>
    <dbReference type="NCBI Taxonomy" id="41447"/>
    <lineage>
        <taxon>Eukaryota</taxon>
        <taxon>Metazoa</taxon>
        <taxon>Chordata</taxon>
        <taxon>Craniata</taxon>
        <taxon>Vertebrata</taxon>
        <taxon>Euteleostomi</taxon>
        <taxon>Actinopterygii</taxon>
        <taxon>Neopterygii</taxon>
        <taxon>Teleostei</taxon>
        <taxon>Neoteleostei</taxon>
        <taxon>Acanthomorphata</taxon>
        <taxon>Carangaria</taxon>
        <taxon>Carangiformes</taxon>
        <taxon>Carangidae</taxon>
        <taxon>Seriola</taxon>
    </lineage>
</organism>
<evidence type="ECO:0000313" key="5">
    <source>
        <dbReference type="Proteomes" id="UP000261420"/>
    </source>
</evidence>
<dbReference type="InterPro" id="IPR038717">
    <property type="entry name" value="Tc1-like_DDE_dom"/>
</dbReference>
<protein>
    <recommendedName>
        <fullName evidence="6">Transposase Tc1-like domain-containing protein</fullName>
    </recommendedName>
</protein>
<dbReference type="InterPro" id="IPR036388">
    <property type="entry name" value="WH-like_DNA-bd_sf"/>
</dbReference>
<dbReference type="InterPro" id="IPR025246">
    <property type="entry name" value="IS30-like_HTH"/>
</dbReference>
<reference evidence="4" key="2">
    <citation type="submission" date="2025-09" db="UniProtKB">
        <authorList>
            <consortium name="Ensembl"/>
        </authorList>
    </citation>
    <scope>IDENTIFICATION</scope>
</reference>
<dbReference type="Ensembl" id="ENSSDUT00000001232.1">
    <property type="protein sequence ID" value="ENSSDUP00000001184.1"/>
    <property type="gene ID" value="ENSSDUG00000000948.1"/>
</dbReference>
<dbReference type="InterPro" id="IPR002492">
    <property type="entry name" value="Transposase_Tc1-like"/>
</dbReference>
<dbReference type="SUPFAM" id="SSF46689">
    <property type="entry name" value="Homeodomain-like"/>
    <property type="match status" value="1"/>
</dbReference>
<dbReference type="STRING" id="41447.ENSSDUP00000001184"/>
<accession>A0A3B4T557</accession>